<dbReference type="Proteomes" id="UP000248790">
    <property type="component" value="Unassembled WGS sequence"/>
</dbReference>
<comment type="caution">
    <text evidence="1">The sequence shown here is derived from an EMBL/GenBank/DDBJ whole genome shotgun (WGS) entry which is preliminary data.</text>
</comment>
<reference evidence="1 2" key="1">
    <citation type="submission" date="2018-06" db="EMBL/GenBank/DDBJ databases">
        <title>Genomic Encyclopedia of Archaeal and Bacterial Type Strains, Phase II (KMG-II): from individual species to whole genera.</title>
        <authorList>
            <person name="Goeker M."/>
        </authorList>
    </citation>
    <scope>NUCLEOTIDE SEQUENCE [LARGE SCALE GENOMIC DNA]</scope>
    <source>
        <strain evidence="1 2">DSM 21851</strain>
    </source>
</reference>
<proteinExistence type="predicted"/>
<dbReference type="EMBL" id="QLMC01000011">
    <property type="protein sequence ID" value="RAJ90866.1"/>
    <property type="molecule type" value="Genomic_DNA"/>
</dbReference>
<name>A0A327WKY3_LARAB</name>
<evidence type="ECO:0000313" key="2">
    <source>
        <dbReference type="Proteomes" id="UP000248790"/>
    </source>
</evidence>
<keyword evidence="2" id="KW-1185">Reference proteome</keyword>
<dbReference type="AlphaFoldDB" id="A0A327WKY3"/>
<gene>
    <name evidence="1" type="ORF">LX87_05410</name>
</gene>
<dbReference type="OrthoDB" id="9802773at2"/>
<organism evidence="1 2">
    <name type="scientific">Larkinella arboricola</name>
    <dbReference type="NCBI Taxonomy" id="643671"/>
    <lineage>
        <taxon>Bacteria</taxon>
        <taxon>Pseudomonadati</taxon>
        <taxon>Bacteroidota</taxon>
        <taxon>Cytophagia</taxon>
        <taxon>Cytophagales</taxon>
        <taxon>Spirosomataceae</taxon>
        <taxon>Larkinella</taxon>
    </lineage>
</organism>
<evidence type="ECO:0000313" key="1">
    <source>
        <dbReference type="EMBL" id="RAJ90866.1"/>
    </source>
</evidence>
<sequence length="149" mass="17218">MVCLGCFALIYFQPENRGYTWLFVLLSILIVYKLPRTLHEWYHYWNVVPAVAPPRNRQWTVDVLTTFCPGEPYEMILETLRAIQAITYPPVAVAQRPLATPLQREPGGPNSLTFSTISETSTRPLCFLFLDTLFIKTFLIRSTQKKVSY</sequence>
<protein>
    <submittedName>
        <fullName evidence="1">Uncharacterized protein</fullName>
    </submittedName>
</protein>
<dbReference type="RefSeq" id="WP_146624574.1">
    <property type="nucleotide sequence ID" value="NZ_QLMC01000011.1"/>
</dbReference>
<accession>A0A327WKY3</accession>